<accession>A0A562ZJA3</accession>
<sequence length="324" mass="34087">MQRRDILRAAAAIGGAAAGLPAFGQAGNMFIWSGFPAGGLGDQVTRPLIEQMRGKFPQTMVYDSKPGAGGRIAAEFVKRAAPDGNNLLQAPGSIIVLQPHVYKKLPYDTLADFTPVVGLCSFTTVLTAGPGMPADVRSVADLLRWAKANPTQANFGIPATGSAGHLTGMLLAKQSGVDLNPIPYKGGAPLLTDLLGGQVPFSINVVSEILPHVRSGKLRALAVNAPTRWKALPEVPTMTELGYKELASLEWLAWFGPAQMPATRVAAINAAVGEALASPAMTETFAKNGLEPLRVAPDRFAAMVKQDHAYWGGVAKAIGFKPED</sequence>
<protein>
    <recommendedName>
        <fullName evidence="4">Tripartite tricarboxylate transporter substrate binding protein</fullName>
    </recommendedName>
</protein>
<evidence type="ECO:0000313" key="2">
    <source>
        <dbReference type="EMBL" id="TWO68659.1"/>
    </source>
</evidence>
<dbReference type="Proteomes" id="UP000318199">
    <property type="component" value="Unassembled WGS sequence"/>
</dbReference>
<dbReference type="Gene3D" id="3.40.190.10">
    <property type="entry name" value="Periplasmic binding protein-like II"/>
    <property type="match status" value="1"/>
</dbReference>
<keyword evidence="3" id="KW-1185">Reference proteome</keyword>
<dbReference type="SUPFAM" id="SSF53850">
    <property type="entry name" value="Periplasmic binding protein-like II"/>
    <property type="match status" value="1"/>
</dbReference>
<comment type="similarity">
    <text evidence="1">Belongs to the UPF0065 (bug) family.</text>
</comment>
<dbReference type="EMBL" id="VOBQ01000018">
    <property type="protein sequence ID" value="TWO68659.1"/>
    <property type="molecule type" value="Genomic_DNA"/>
</dbReference>
<name>A0A562ZJA3_9BURK</name>
<dbReference type="OrthoDB" id="9150102at2"/>
<dbReference type="RefSeq" id="WP_145895203.1">
    <property type="nucleotide sequence ID" value="NZ_VOBQ01000018.1"/>
</dbReference>
<evidence type="ECO:0000313" key="3">
    <source>
        <dbReference type="Proteomes" id="UP000318199"/>
    </source>
</evidence>
<dbReference type="InterPro" id="IPR005064">
    <property type="entry name" value="BUG"/>
</dbReference>
<evidence type="ECO:0000256" key="1">
    <source>
        <dbReference type="ARBA" id="ARBA00006987"/>
    </source>
</evidence>
<evidence type="ECO:0008006" key="4">
    <source>
        <dbReference type="Google" id="ProtNLM"/>
    </source>
</evidence>
<reference evidence="2 3" key="1">
    <citation type="submission" date="2019-07" db="EMBL/GenBank/DDBJ databases">
        <title>Caenimonas sedimenti sp. nov., isolated from activated sludge.</title>
        <authorList>
            <person name="Xu J."/>
        </authorList>
    </citation>
    <scope>NUCLEOTIDE SEQUENCE [LARGE SCALE GENOMIC DNA]</scope>
    <source>
        <strain evidence="2 3">HX-9-20</strain>
    </source>
</reference>
<dbReference type="Gene3D" id="3.40.190.150">
    <property type="entry name" value="Bordetella uptake gene, domain 1"/>
    <property type="match status" value="1"/>
</dbReference>
<dbReference type="Pfam" id="PF03401">
    <property type="entry name" value="TctC"/>
    <property type="match status" value="1"/>
</dbReference>
<dbReference type="PANTHER" id="PTHR42928:SF5">
    <property type="entry name" value="BLR1237 PROTEIN"/>
    <property type="match status" value="1"/>
</dbReference>
<dbReference type="PIRSF" id="PIRSF017082">
    <property type="entry name" value="YflP"/>
    <property type="match status" value="1"/>
</dbReference>
<comment type="caution">
    <text evidence="2">The sequence shown here is derived from an EMBL/GenBank/DDBJ whole genome shotgun (WGS) entry which is preliminary data.</text>
</comment>
<organism evidence="2 3">
    <name type="scientific">Caenimonas sedimenti</name>
    <dbReference type="NCBI Taxonomy" id="2596921"/>
    <lineage>
        <taxon>Bacteria</taxon>
        <taxon>Pseudomonadati</taxon>
        <taxon>Pseudomonadota</taxon>
        <taxon>Betaproteobacteria</taxon>
        <taxon>Burkholderiales</taxon>
        <taxon>Comamonadaceae</taxon>
        <taxon>Caenimonas</taxon>
    </lineage>
</organism>
<dbReference type="AlphaFoldDB" id="A0A562ZJA3"/>
<dbReference type="InterPro" id="IPR042100">
    <property type="entry name" value="Bug_dom1"/>
</dbReference>
<proteinExistence type="inferred from homology"/>
<dbReference type="PANTHER" id="PTHR42928">
    <property type="entry name" value="TRICARBOXYLATE-BINDING PROTEIN"/>
    <property type="match status" value="1"/>
</dbReference>
<gene>
    <name evidence="2" type="ORF">FN976_21875</name>
</gene>